<feature type="transmembrane region" description="Helical" evidence="6">
    <location>
        <begin position="136"/>
        <end position="154"/>
    </location>
</feature>
<name>A0A1I0Z3K7_9CLOT</name>
<proteinExistence type="predicted"/>
<feature type="transmembrane region" description="Helical" evidence="6">
    <location>
        <begin position="284"/>
        <end position="305"/>
    </location>
</feature>
<accession>A0A1I0Z3K7</accession>
<dbReference type="InterPro" id="IPR026022">
    <property type="entry name" value="PhoU_dom"/>
</dbReference>
<evidence type="ECO:0000256" key="4">
    <source>
        <dbReference type="ARBA" id="ARBA00022989"/>
    </source>
</evidence>
<dbReference type="PANTHER" id="PTHR10010:SF46">
    <property type="entry name" value="SODIUM-DEPENDENT PHOSPHATE TRANSPORT PROTEIN 2B"/>
    <property type="match status" value="1"/>
</dbReference>
<evidence type="ECO:0000256" key="2">
    <source>
        <dbReference type="ARBA" id="ARBA00022475"/>
    </source>
</evidence>
<feature type="transmembrane region" description="Helical" evidence="6">
    <location>
        <begin position="166"/>
        <end position="187"/>
    </location>
</feature>
<keyword evidence="3 6" id="KW-0812">Transmembrane</keyword>
<feature type="transmembrane region" description="Helical" evidence="6">
    <location>
        <begin position="69"/>
        <end position="90"/>
    </location>
</feature>
<keyword evidence="2" id="KW-1003">Cell membrane</keyword>
<comment type="subcellular location">
    <subcellularLocation>
        <location evidence="1">Cell membrane</location>
        <topology evidence="1">Multi-pass membrane protein</topology>
    </subcellularLocation>
</comment>
<dbReference type="OrthoDB" id="9763003at2"/>
<evidence type="ECO:0000313" key="8">
    <source>
        <dbReference type="EMBL" id="SFB20184.1"/>
    </source>
</evidence>
<dbReference type="NCBIfam" id="TIGR00704">
    <property type="entry name" value="NaPi_cotrn_rel"/>
    <property type="match status" value="1"/>
</dbReference>
<keyword evidence="9" id="KW-1185">Reference proteome</keyword>
<evidence type="ECO:0000313" key="9">
    <source>
        <dbReference type="Proteomes" id="UP000198619"/>
    </source>
</evidence>
<feature type="transmembrane region" description="Helical" evidence="6">
    <location>
        <begin position="6"/>
        <end position="25"/>
    </location>
</feature>
<dbReference type="GO" id="GO:0005436">
    <property type="term" value="F:sodium:phosphate symporter activity"/>
    <property type="evidence" value="ECO:0007669"/>
    <property type="project" value="InterPro"/>
</dbReference>
<feature type="transmembrane region" description="Helical" evidence="6">
    <location>
        <begin position="207"/>
        <end position="229"/>
    </location>
</feature>
<reference evidence="8 9" key="1">
    <citation type="submission" date="2016-10" db="EMBL/GenBank/DDBJ databases">
        <authorList>
            <person name="de Groot N.N."/>
        </authorList>
    </citation>
    <scope>NUCLEOTIDE SEQUENCE [LARGE SCALE GENOMIC DNA]</scope>
    <source>
        <strain evidence="8 9">DSM 12271</strain>
    </source>
</reference>
<dbReference type="Gene3D" id="1.20.58.220">
    <property type="entry name" value="Phosphate transport system protein phou homolog 2, domain 2"/>
    <property type="match status" value="1"/>
</dbReference>
<feature type="domain" description="PhoU" evidence="7">
    <location>
        <begin position="343"/>
        <end position="428"/>
    </location>
</feature>
<dbReference type="InterPro" id="IPR003841">
    <property type="entry name" value="Na/Pi_transpt"/>
</dbReference>
<organism evidence="8 9">
    <name type="scientific">Clostridium frigidicarnis</name>
    <dbReference type="NCBI Taxonomy" id="84698"/>
    <lineage>
        <taxon>Bacteria</taxon>
        <taxon>Bacillati</taxon>
        <taxon>Bacillota</taxon>
        <taxon>Clostridia</taxon>
        <taxon>Eubacteriales</taxon>
        <taxon>Clostridiaceae</taxon>
        <taxon>Clostridium</taxon>
    </lineage>
</organism>
<keyword evidence="5 6" id="KW-0472">Membrane</keyword>
<evidence type="ECO:0000256" key="5">
    <source>
        <dbReference type="ARBA" id="ARBA00023136"/>
    </source>
</evidence>
<feature type="transmembrane region" description="Helical" evidence="6">
    <location>
        <begin position="46"/>
        <end position="63"/>
    </location>
</feature>
<feature type="transmembrane region" description="Helical" evidence="6">
    <location>
        <begin position="241"/>
        <end position="264"/>
    </location>
</feature>
<dbReference type="PANTHER" id="PTHR10010">
    <property type="entry name" value="SOLUTE CARRIER FAMILY 34 SODIUM PHOSPHATE , MEMBER 2-RELATED"/>
    <property type="match status" value="1"/>
</dbReference>
<dbReference type="RefSeq" id="WP_090041548.1">
    <property type="nucleotide sequence ID" value="NZ_FOKI01000017.1"/>
</dbReference>
<protein>
    <submittedName>
        <fullName evidence="8">Phosphate uptake regulator, PhoU</fullName>
    </submittedName>
</protein>
<sequence>MDTFNMIIGLVGGLGLFLYGMKLMGDGLENVAGEKLKIILEKVTSNRIMAVLVGAAVTAIIQSSSATTVMVVGFVNAGLMNLAQAAGVIIGANIGTTVTAQLVAFNLEDIAPIFIAVGAAVIMFSKNKKKRDFGNIVLGFGILFLGLGNMSHAMEPMQNSPMFREFVLMIGDNWVLGIITGLAMTAVLQSSSATTGILIALASTGAINMTVALPVIFGCNIGTCVTALISSIGTNKTARKAALIHLIFNISGTIIFLPLMRPLIHLVESVSPGDITRQVANAHTVFNITNTIVMVPLINYLIIIVNKLIPGDSEVEKIGATYLDDRLLETPVIASGQVIKETIRMANKSKENLEIAMRAFTDNNEDLIKKVYENEKIINALEYDITNYLVKLSKSELSDKERGIVASTFHIVNDIERIGDHAKNIAELSLEKISKNVKYTKDADGETKHIFDYTLNSLTLAIESYETGDKIKAESLIAVEARIDVLEKELRENHIKRLNDGMCNAVAGAIYLDLISNFERIGDHAMNIGEVVLNKYK</sequence>
<dbReference type="NCBIfam" id="NF037997">
    <property type="entry name" value="Na_Pi_symport"/>
    <property type="match status" value="1"/>
</dbReference>
<evidence type="ECO:0000259" key="7">
    <source>
        <dbReference type="Pfam" id="PF01895"/>
    </source>
</evidence>
<dbReference type="Pfam" id="PF02690">
    <property type="entry name" value="Na_Pi_cotrans"/>
    <property type="match status" value="1"/>
</dbReference>
<dbReference type="GO" id="GO:0044341">
    <property type="term" value="P:sodium-dependent phosphate transport"/>
    <property type="evidence" value="ECO:0007669"/>
    <property type="project" value="InterPro"/>
</dbReference>
<dbReference type="Proteomes" id="UP000198619">
    <property type="component" value="Unassembled WGS sequence"/>
</dbReference>
<dbReference type="InterPro" id="IPR038078">
    <property type="entry name" value="PhoU-like_sf"/>
</dbReference>
<feature type="domain" description="PhoU" evidence="7">
    <location>
        <begin position="449"/>
        <end position="532"/>
    </location>
</feature>
<evidence type="ECO:0000256" key="6">
    <source>
        <dbReference type="SAM" id="Phobius"/>
    </source>
</evidence>
<evidence type="ECO:0000256" key="3">
    <source>
        <dbReference type="ARBA" id="ARBA00022692"/>
    </source>
</evidence>
<dbReference type="EMBL" id="FOKI01000017">
    <property type="protein sequence ID" value="SFB20184.1"/>
    <property type="molecule type" value="Genomic_DNA"/>
</dbReference>
<gene>
    <name evidence="8" type="ORF">SAMN04488528_101740</name>
</gene>
<dbReference type="GO" id="GO:0005886">
    <property type="term" value="C:plasma membrane"/>
    <property type="evidence" value="ECO:0007669"/>
    <property type="project" value="UniProtKB-SubCell"/>
</dbReference>
<dbReference type="AlphaFoldDB" id="A0A1I0Z3K7"/>
<keyword evidence="4 6" id="KW-1133">Transmembrane helix</keyword>
<dbReference type="InterPro" id="IPR004633">
    <property type="entry name" value="NaPi_cotrn-rel/YqeW-like"/>
</dbReference>
<feature type="transmembrane region" description="Helical" evidence="6">
    <location>
        <begin position="102"/>
        <end position="124"/>
    </location>
</feature>
<dbReference type="SUPFAM" id="SSF109755">
    <property type="entry name" value="PhoU-like"/>
    <property type="match status" value="1"/>
</dbReference>
<dbReference type="Pfam" id="PF01895">
    <property type="entry name" value="PhoU"/>
    <property type="match status" value="2"/>
</dbReference>
<evidence type="ECO:0000256" key="1">
    <source>
        <dbReference type="ARBA" id="ARBA00004651"/>
    </source>
</evidence>